<dbReference type="EMBL" id="CM042035">
    <property type="protein sequence ID" value="KAI3756453.1"/>
    <property type="molecule type" value="Genomic_DNA"/>
</dbReference>
<organism evidence="1 2">
    <name type="scientific">Smallanthus sonchifolius</name>
    <dbReference type="NCBI Taxonomy" id="185202"/>
    <lineage>
        <taxon>Eukaryota</taxon>
        <taxon>Viridiplantae</taxon>
        <taxon>Streptophyta</taxon>
        <taxon>Embryophyta</taxon>
        <taxon>Tracheophyta</taxon>
        <taxon>Spermatophyta</taxon>
        <taxon>Magnoliopsida</taxon>
        <taxon>eudicotyledons</taxon>
        <taxon>Gunneridae</taxon>
        <taxon>Pentapetalae</taxon>
        <taxon>asterids</taxon>
        <taxon>campanulids</taxon>
        <taxon>Asterales</taxon>
        <taxon>Asteraceae</taxon>
        <taxon>Asteroideae</taxon>
        <taxon>Heliantheae alliance</taxon>
        <taxon>Millerieae</taxon>
        <taxon>Smallanthus</taxon>
    </lineage>
</organism>
<evidence type="ECO:0000313" key="2">
    <source>
        <dbReference type="Proteomes" id="UP001056120"/>
    </source>
</evidence>
<comment type="caution">
    <text evidence="1">The sequence shown here is derived from an EMBL/GenBank/DDBJ whole genome shotgun (WGS) entry which is preliminary data.</text>
</comment>
<sequence>MSNTLKYVLSPHFIFGHPSTITNSLDDFGLISTTSLSQSVSFDYGLISYYIYKQNPLLRRGPLTNKINYVPIKPPKETPRGSDHTQDLNNEEDRDCLYTDTLLHITSQINHSRPLLSWAIWDNFEITLLQN</sequence>
<gene>
    <name evidence="1" type="ORF">L1987_56274</name>
</gene>
<evidence type="ECO:0000313" key="1">
    <source>
        <dbReference type="EMBL" id="KAI3756453.1"/>
    </source>
</evidence>
<dbReference type="Proteomes" id="UP001056120">
    <property type="component" value="Linkage Group LG18"/>
</dbReference>
<accession>A0ACB9ECY1</accession>
<reference evidence="1 2" key="2">
    <citation type="journal article" date="2022" name="Mol. Ecol. Resour.">
        <title>The genomes of chicory, endive, great burdock and yacon provide insights into Asteraceae paleo-polyploidization history and plant inulin production.</title>
        <authorList>
            <person name="Fan W."/>
            <person name="Wang S."/>
            <person name="Wang H."/>
            <person name="Wang A."/>
            <person name="Jiang F."/>
            <person name="Liu H."/>
            <person name="Zhao H."/>
            <person name="Xu D."/>
            <person name="Zhang Y."/>
        </authorList>
    </citation>
    <scope>NUCLEOTIDE SEQUENCE [LARGE SCALE GENOMIC DNA]</scope>
    <source>
        <strain evidence="2">cv. Yunnan</strain>
        <tissue evidence="1">Leaves</tissue>
    </source>
</reference>
<reference evidence="2" key="1">
    <citation type="journal article" date="2022" name="Mol. Ecol. Resour.">
        <title>The genomes of chicory, endive, great burdock and yacon provide insights into Asteraceae palaeo-polyploidization history and plant inulin production.</title>
        <authorList>
            <person name="Fan W."/>
            <person name="Wang S."/>
            <person name="Wang H."/>
            <person name="Wang A."/>
            <person name="Jiang F."/>
            <person name="Liu H."/>
            <person name="Zhao H."/>
            <person name="Xu D."/>
            <person name="Zhang Y."/>
        </authorList>
    </citation>
    <scope>NUCLEOTIDE SEQUENCE [LARGE SCALE GENOMIC DNA]</scope>
    <source>
        <strain evidence="2">cv. Yunnan</strain>
    </source>
</reference>
<keyword evidence="2" id="KW-1185">Reference proteome</keyword>
<proteinExistence type="predicted"/>
<name>A0ACB9ECY1_9ASTR</name>
<protein>
    <submittedName>
        <fullName evidence="1">Uncharacterized protein</fullName>
    </submittedName>
</protein>